<feature type="transmembrane region" description="Helical" evidence="5">
    <location>
        <begin position="125"/>
        <end position="144"/>
    </location>
</feature>
<evidence type="ECO:0000256" key="1">
    <source>
        <dbReference type="ARBA" id="ARBA00004141"/>
    </source>
</evidence>
<dbReference type="GO" id="GO:0004671">
    <property type="term" value="F:protein C-terminal S-isoprenylcysteine carboxyl O-methyltransferase activity"/>
    <property type="evidence" value="ECO:0007669"/>
    <property type="project" value="UniProtKB-EC"/>
</dbReference>
<dbReference type="EC" id="2.1.1.100" evidence="5"/>
<dbReference type="GeneID" id="43601600"/>
<dbReference type="STRING" id="2656787.A0A370TF44"/>
<dbReference type="RefSeq" id="XP_031866805.1">
    <property type="nucleotide sequence ID" value="XM_032017374.1"/>
</dbReference>
<comment type="similarity">
    <text evidence="5">Belongs to the class VI-like SAM-binding methyltransferase superfamily. Isoprenylcysteine carboxyl methyltransferase family.</text>
</comment>
<dbReference type="EMBL" id="NPIC01000009">
    <property type="protein sequence ID" value="RDL33312.1"/>
    <property type="molecule type" value="Genomic_DNA"/>
</dbReference>
<dbReference type="InterPro" id="IPR007269">
    <property type="entry name" value="ICMT_MeTrfase"/>
</dbReference>
<keyword evidence="2 5" id="KW-0812">Transmembrane</keyword>
<protein>
    <recommendedName>
        <fullName evidence="5">Protein-S-isoprenylcysteine O-methyltransferase</fullName>
        <ecNumber evidence="5">2.1.1.100</ecNumber>
    </recommendedName>
</protein>
<feature type="transmembrane region" description="Helical" evidence="5">
    <location>
        <begin position="48"/>
        <end position="73"/>
    </location>
</feature>
<dbReference type="GO" id="GO:0005789">
    <property type="term" value="C:endoplasmic reticulum membrane"/>
    <property type="evidence" value="ECO:0007669"/>
    <property type="project" value="UniProtKB-SubCell"/>
</dbReference>
<feature type="transmembrane region" description="Helical" evidence="5">
    <location>
        <begin position="6"/>
        <end position="27"/>
    </location>
</feature>
<dbReference type="Proteomes" id="UP000254866">
    <property type="component" value="Unassembled WGS sequence"/>
</dbReference>
<proteinExistence type="inferred from homology"/>
<evidence type="ECO:0000256" key="2">
    <source>
        <dbReference type="ARBA" id="ARBA00022692"/>
    </source>
</evidence>
<organism evidence="6 7">
    <name type="scientific">Venustampulla echinocandica</name>
    <dbReference type="NCBI Taxonomy" id="2656787"/>
    <lineage>
        <taxon>Eukaryota</taxon>
        <taxon>Fungi</taxon>
        <taxon>Dikarya</taxon>
        <taxon>Ascomycota</taxon>
        <taxon>Pezizomycotina</taxon>
        <taxon>Leotiomycetes</taxon>
        <taxon>Helotiales</taxon>
        <taxon>Pleuroascaceae</taxon>
        <taxon>Venustampulla</taxon>
    </lineage>
</organism>
<comment type="caution">
    <text evidence="6">The sequence shown here is derived from an EMBL/GenBank/DDBJ whole genome shotgun (WGS) entry which is preliminary data.</text>
</comment>
<keyword evidence="5" id="KW-0256">Endoplasmic reticulum</keyword>
<keyword evidence="3 5" id="KW-1133">Transmembrane helix</keyword>
<evidence type="ECO:0000256" key="5">
    <source>
        <dbReference type="RuleBase" id="RU362022"/>
    </source>
</evidence>
<accession>A0A370TF44</accession>
<comment type="catalytic activity">
    <reaction evidence="5">
        <text>[protein]-C-terminal S-[(2E,6E)-farnesyl]-L-cysteine + S-adenosyl-L-methionine = [protein]-C-terminal S-[(2E,6E)-farnesyl]-L-cysteine methyl ester + S-adenosyl-L-homocysteine</text>
        <dbReference type="Rhea" id="RHEA:21672"/>
        <dbReference type="Rhea" id="RHEA-COMP:12125"/>
        <dbReference type="Rhea" id="RHEA-COMP:12126"/>
        <dbReference type="ChEBI" id="CHEBI:57856"/>
        <dbReference type="ChEBI" id="CHEBI:59789"/>
        <dbReference type="ChEBI" id="CHEBI:90510"/>
        <dbReference type="ChEBI" id="CHEBI:90511"/>
        <dbReference type="EC" id="2.1.1.100"/>
    </reaction>
</comment>
<feature type="transmembrane region" description="Helical" evidence="5">
    <location>
        <begin position="93"/>
        <end position="113"/>
    </location>
</feature>
<evidence type="ECO:0000313" key="6">
    <source>
        <dbReference type="EMBL" id="RDL33312.1"/>
    </source>
</evidence>
<evidence type="ECO:0000313" key="7">
    <source>
        <dbReference type="Proteomes" id="UP000254866"/>
    </source>
</evidence>
<reference evidence="6 7" key="1">
    <citation type="journal article" date="2018" name="IMA Fungus">
        <title>IMA Genome-F 9: Draft genome sequence of Annulohypoxylon stygium, Aspergillus mulundensis, Berkeleyomyces basicola (syn. Thielaviopsis basicola), Ceratocystis smalleyi, two Cercospora beticola strains, Coleophoma cylindrospora, Fusarium fracticaudum, Phialophora cf. hyalina, and Morchella septimelata.</title>
        <authorList>
            <person name="Wingfield B.D."/>
            <person name="Bills G.F."/>
            <person name="Dong Y."/>
            <person name="Huang W."/>
            <person name="Nel W.J."/>
            <person name="Swalarsk-Parry B.S."/>
            <person name="Vaghefi N."/>
            <person name="Wilken P.M."/>
            <person name="An Z."/>
            <person name="de Beer Z.W."/>
            <person name="De Vos L."/>
            <person name="Chen L."/>
            <person name="Duong T.A."/>
            <person name="Gao Y."/>
            <person name="Hammerbacher A."/>
            <person name="Kikkert J.R."/>
            <person name="Li Y."/>
            <person name="Li H."/>
            <person name="Li K."/>
            <person name="Li Q."/>
            <person name="Liu X."/>
            <person name="Ma X."/>
            <person name="Naidoo K."/>
            <person name="Pethybridge S.J."/>
            <person name="Sun J."/>
            <person name="Steenkamp E.T."/>
            <person name="van der Nest M.A."/>
            <person name="van Wyk S."/>
            <person name="Wingfield M.J."/>
            <person name="Xiong C."/>
            <person name="Yue Q."/>
            <person name="Zhang X."/>
        </authorList>
    </citation>
    <scope>NUCLEOTIDE SEQUENCE [LARGE SCALE GENOMIC DNA]</scope>
    <source>
        <strain evidence="6 7">BP 5553</strain>
    </source>
</reference>
<feature type="transmembrane region" description="Helical" evidence="5">
    <location>
        <begin position="184"/>
        <end position="204"/>
    </location>
</feature>
<dbReference type="Gene3D" id="1.20.120.1630">
    <property type="match status" value="1"/>
</dbReference>
<keyword evidence="7" id="KW-1185">Reference proteome</keyword>
<dbReference type="Pfam" id="PF04140">
    <property type="entry name" value="ICMT"/>
    <property type="match status" value="1"/>
</dbReference>
<evidence type="ECO:0000256" key="4">
    <source>
        <dbReference type="ARBA" id="ARBA00023136"/>
    </source>
</evidence>
<keyword evidence="5" id="KW-0808">Transferase</keyword>
<keyword evidence="5" id="KW-0489">Methyltransferase</keyword>
<keyword evidence="4 5" id="KW-0472">Membrane</keyword>
<dbReference type="OrthoDB" id="422086at2759"/>
<dbReference type="GO" id="GO:0032259">
    <property type="term" value="P:methylation"/>
    <property type="evidence" value="ECO:0007669"/>
    <property type="project" value="UniProtKB-KW"/>
</dbReference>
<evidence type="ECO:0000256" key="3">
    <source>
        <dbReference type="ARBA" id="ARBA00022989"/>
    </source>
</evidence>
<gene>
    <name evidence="6" type="ORF">BP5553_08751</name>
</gene>
<dbReference type="AlphaFoldDB" id="A0A370TF44"/>
<keyword evidence="5" id="KW-0949">S-adenosyl-L-methionine</keyword>
<comment type="subcellular location">
    <subcellularLocation>
        <location evidence="5">Endoplasmic reticulum membrane</location>
        <topology evidence="5">Multi-pass membrane protein</topology>
    </subcellularLocation>
    <subcellularLocation>
        <location evidence="1">Membrane</location>
        <topology evidence="1">Multi-pass membrane protein</topology>
    </subcellularLocation>
</comment>
<name>A0A370TF44_9HELO</name>
<sequence>MVTVSLSNGSFIICLALTFFINYLCHVPPTPTPEATPTKPYWKDRIEVLNVVSWNTWITTLLALVWTYHLSLILFPTLHSTVCRHPELLNEDLFTWSTHSTLYIIAVFIFGMMRLAAYAKLGENFTFGLTVPSGLITTGLYHYIQHPSYVALFVVRAADFLFVERLDGVAACVLPERIVRVNGLSGGFAGVSMVLFAYGISLRVRDEEEMLSKEFGKEWKIWHKRTKRFIPGLW</sequence>